<dbReference type="AlphaFoldDB" id="A0A1M5F4P6"/>
<reference evidence="3" key="1">
    <citation type="submission" date="2016-11" db="EMBL/GenBank/DDBJ databases">
        <authorList>
            <person name="Varghese N."/>
            <person name="Submissions S."/>
        </authorList>
    </citation>
    <scope>NUCLEOTIDE SEQUENCE [LARGE SCALE GENOMIC DNA]</scope>
    <source>
        <strain evidence="3">DSM 19978</strain>
    </source>
</reference>
<protein>
    <submittedName>
        <fullName evidence="2">Uncharacterized protein</fullName>
    </submittedName>
</protein>
<name>A0A1M5F4P6_9FLAO</name>
<evidence type="ECO:0000256" key="1">
    <source>
        <dbReference type="SAM" id="Phobius"/>
    </source>
</evidence>
<evidence type="ECO:0000313" key="3">
    <source>
        <dbReference type="Proteomes" id="UP000184516"/>
    </source>
</evidence>
<dbReference type="EMBL" id="FQWB01000001">
    <property type="protein sequence ID" value="SHF86494.1"/>
    <property type="molecule type" value="Genomic_DNA"/>
</dbReference>
<keyword evidence="3" id="KW-1185">Reference proteome</keyword>
<sequence>MFFINSNPKNTVIIYFKDNLMILSETILFYQFYIILLHIKNAK</sequence>
<dbReference type="STRING" id="468056.SAMN05443549_101622"/>
<keyword evidence="1" id="KW-0472">Membrane</keyword>
<evidence type="ECO:0000313" key="2">
    <source>
        <dbReference type="EMBL" id="SHF86494.1"/>
    </source>
</evidence>
<dbReference type="Proteomes" id="UP000184516">
    <property type="component" value="Unassembled WGS sequence"/>
</dbReference>
<gene>
    <name evidence="2" type="ORF">SAMN05443549_101622</name>
</gene>
<accession>A0A1M5F4P6</accession>
<proteinExistence type="predicted"/>
<keyword evidence="1" id="KW-1133">Transmembrane helix</keyword>
<organism evidence="2 3">
    <name type="scientific">Flavobacterium fluvii</name>
    <dbReference type="NCBI Taxonomy" id="468056"/>
    <lineage>
        <taxon>Bacteria</taxon>
        <taxon>Pseudomonadati</taxon>
        <taxon>Bacteroidota</taxon>
        <taxon>Flavobacteriia</taxon>
        <taxon>Flavobacteriales</taxon>
        <taxon>Flavobacteriaceae</taxon>
        <taxon>Flavobacterium</taxon>
    </lineage>
</organism>
<feature type="transmembrane region" description="Helical" evidence="1">
    <location>
        <begin position="20"/>
        <end position="39"/>
    </location>
</feature>
<keyword evidence="1" id="KW-0812">Transmembrane</keyword>